<comment type="caution">
    <text evidence="2">The sequence shown here is derived from an EMBL/GenBank/DDBJ whole genome shotgun (WGS) entry which is preliminary data.</text>
</comment>
<protein>
    <submittedName>
        <fullName evidence="2">Uncharacterized protein</fullName>
    </submittedName>
</protein>
<proteinExistence type="predicted"/>
<dbReference type="Proteomes" id="UP000030848">
    <property type="component" value="Unassembled WGS sequence"/>
</dbReference>
<evidence type="ECO:0000313" key="3">
    <source>
        <dbReference type="Proteomes" id="UP000030848"/>
    </source>
</evidence>
<sequence>MLVRPLFLHIRHRHMPPAVPSSGKPLSRTRIPSLSTGKVQGSSPMYDPFP</sequence>
<gene>
    <name evidence="2" type="ORF">MINT15_20730</name>
</gene>
<dbReference type="AlphaFoldDB" id="A0A837DF78"/>
<accession>A0A837DF78</accession>
<reference evidence="2 3" key="1">
    <citation type="submission" date="2014-10" db="EMBL/GenBank/DDBJ databases">
        <title>Genome sequence of Micropolyspora internatus JCM3315.</title>
        <authorList>
            <person name="Shin S.-K."/>
            <person name="Yi H."/>
        </authorList>
    </citation>
    <scope>NUCLEOTIDE SEQUENCE [LARGE SCALE GENOMIC DNA]</scope>
    <source>
        <strain evidence="2 3">JCM 3315</strain>
    </source>
</reference>
<feature type="compositionally biased region" description="Polar residues" evidence="1">
    <location>
        <begin position="30"/>
        <end position="43"/>
    </location>
</feature>
<evidence type="ECO:0000313" key="2">
    <source>
        <dbReference type="EMBL" id="KHF45191.1"/>
    </source>
</evidence>
<organism evidence="2 3">
    <name type="scientific">Saccharomonospora viridis</name>
    <dbReference type="NCBI Taxonomy" id="1852"/>
    <lineage>
        <taxon>Bacteria</taxon>
        <taxon>Bacillati</taxon>
        <taxon>Actinomycetota</taxon>
        <taxon>Actinomycetes</taxon>
        <taxon>Pseudonocardiales</taxon>
        <taxon>Pseudonocardiaceae</taxon>
        <taxon>Saccharomonospora</taxon>
    </lineage>
</organism>
<feature type="region of interest" description="Disordered" evidence="1">
    <location>
        <begin position="15"/>
        <end position="50"/>
    </location>
</feature>
<evidence type="ECO:0000256" key="1">
    <source>
        <dbReference type="SAM" id="MobiDB-lite"/>
    </source>
</evidence>
<dbReference type="EMBL" id="JRZE01000003">
    <property type="protein sequence ID" value="KHF45191.1"/>
    <property type="molecule type" value="Genomic_DNA"/>
</dbReference>
<name>A0A837DF78_9PSEU</name>